<dbReference type="PaxDb" id="411902-CLOBOL_05350"/>
<evidence type="ECO:0000313" key="2">
    <source>
        <dbReference type="Proteomes" id="UP000005396"/>
    </source>
</evidence>
<proteinExistence type="predicted"/>
<dbReference type="Proteomes" id="UP000005396">
    <property type="component" value="Unassembled WGS sequence"/>
</dbReference>
<name>A8RZ81_ENTBW</name>
<dbReference type="HOGENOM" id="CLU_3181994_0_0_9"/>
<reference evidence="1 2" key="1">
    <citation type="submission" date="2007-08" db="EMBL/GenBank/DDBJ databases">
        <authorList>
            <person name="Fulton L."/>
            <person name="Clifton S."/>
            <person name="Fulton B."/>
            <person name="Xu J."/>
            <person name="Minx P."/>
            <person name="Pepin K.H."/>
            <person name="Johnson M."/>
            <person name="Thiruvilangam P."/>
            <person name="Bhonagiri V."/>
            <person name="Nash W.E."/>
            <person name="Mardis E.R."/>
            <person name="Wilson R.K."/>
        </authorList>
    </citation>
    <scope>NUCLEOTIDE SEQUENCE [LARGE SCALE GENOMIC DNA]</scope>
    <source>
        <strain evidence="2">ATCC BAA-613 / DSM 15670 / CCUG 46953 / JCM 12243 / WAL 16351</strain>
    </source>
</reference>
<dbReference type="EMBL" id="ABCC02000039">
    <property type="protein sequence ID" value="EDP14807.1"/>
    <property type="molecule type" value="Genomic_DNA"/>
</dbReference>
<sequence>MIQDPAFLCFLQLIYPSEYLNACYIEIKIFFILEIILKNISNVIYL</sequence>
<reference evidence="1 2" key="2">
    <citation type="submission" date="2007-09" db="EMBL/GenBank/DDBJ databases">
        <title>Draft genome sequence of Clostridium bolteae (ATCC BAA-613).</title>
        <authorList>
            <person name="Sudarsanam P."/>
            <person name="Ley R."/>
            <person name="Guruge J."/>
            <person name="Turnbaugh P.J."/>
            <person name="Mahowald M."/>
            <person name="Liep D."/>
            <person name="Gordon J."/>
        </authorList>
    </citation>
    <scope>NUCLEOTIDE SEQUENCE [LARGE SCALE GENOMIC DNA]</scope>
    <source>
        <strain evidence="2">ATCC BAA-613 / DSM 15670 / CCUG 46953 / JCM 12243 / WAL 16351</strain>
    </source>
</reference>
<accession>A8RZ81</accession>
<organism evidence="1 2">
    <name type="scientific">Enterocloster bolteae (strain ATCC BAA-613 / DSM 15670 / CCUG 46953 / JCM 12243 / WAL 16351)</name>
    <name type="common">Clostridium bolteae</name>
    <dbReference type="NCBI Taxonomy" id="411902"/>
    <lineage>
        <taxon>Bacteria</taxon>
        <taxon>Bacillati</taxon>
        <taxon>Bacillota</taxon>
        <taxon>Clostridia</taxon>
        <taxon>Lachnospirales</taxon>
        <taxon>Lachnospiraceae</taxon>
        <taxon>Enterocloster</taxon>
    </lineage>
</organism>
<protein>
    <submittedName>
        <fullName evidence="1">Uncharacterized protein</fullName>
    </submittedName>
</protein>
<evidence type="ECO:0000313" key="1">
    <source>
        <dbReference type="EMBL" id="EDP14807.1"/>
    </source>
</evidence>
<comment type="caution">
    <text evidence="1">The sequence shown here is derived from an EMBL/GenBank/DDBJ whole genome shotgun (WGS) entry which is preliminary data.</text>
</comment>
<dbReference type="AlphaFoldDB" id="A8RZ81"/>
<gene>
    <name evidence="1" type="ORF">CLOBOL_05350</name>
</gene>